<evidence type="ECO:0000259" key="10">
    <source>
        <dbReference type="Pfam" id="PF03900"/>
    </source>
</evidence>
<dbReference type="InterPro" id="IPR022419">
    <property type="entry name" value="Porphobilin_deaminase_cofac_BS"/>
</dbReference>
<comment type="similarity">
    <text evidence="3 8">Belongs to the HMBS family.</text>
</comment>
<dbReference type="SUPFAM" id="SSF54782">
    <property type="entry name" value="Porphobilinogen deaminase (hydroxymethylbilane synthase), C-terminal domain"/>
    <property type="match status" value="1"/>
</dbReference>
<evidence type="ECO:0000256" key="8">
    <source>
        <dbReference type="HAMAP-Rule" id="MF_00260"/>
    </source>
</evidence>
<dbReference type="EC" id="2.5.1.61" evidence="8"/>
<dbReference type="GO" id="GO:0004418">
    <property type="term" value="F:hydroxymethylbilane synthase activity"/>
    <property type="evidence" value="ECO:0007669"/>
    <property type="project" value="UniProtKB-UniRule"/>
</dbReference>
<evidence type="ECO:0000313" key="11">
    <source>
        <dbReference type="EMBL" id="TDT56464.1"/>
    </source>
</evidence>
<accession>A0A4R7KLW6</accession>
<dbReference type="PROSITE" id="PS00533">
    <property type="entry name" value="PORPHOBILINOGEN_DEAM"/>
    <property type="match status" value="1"/>
</dbReference>
<feature type="domain" description="Porphobilinogen deaminase N-terminal" evidence="9">
    <location>
        <begin position="3"/>
        <end position="211"/>
    </location>
</feature>
<reference evidence="11 12" key="1">
    <citation type="submission" date="2019-03" db="EMBL/GenBank/DDBJ databases">
        <title>Genomic Encyclopedia of Type Strains, Phase IV (KMG-IV): sequencing the most valuable type-strain genomes for metagenomic binning, comparative biology and taxonomic classification.</title>
        <authorList>
            <person name="Goeker M."/>
        </authorList>
    </citation>
    <scope>NUCLEOTIDE SEQUENCE [LARGE SCALE GENOMIC DNA]</scope>
    <source>
        <strain evidence="11 12">DSM 24455</strain>
    </source>
</reference>
<dbReference type="FunFam" id="3.40.190.10:FF:000005">
    <property type="entry name" value="Porphobilinogen deaminase"/>
    <property type="match status" value="1"/>
</dbReference>
<dbReference type="PANTHER" id="PTHR11557">
    <property type="entry name" value="PORPHOBILINOGEN DEAMINASE"/>
    <property type="match status" value="1"/>
</dbReference>
<evidence type="ECO:0000256" key="3">
    <source>
        <dbReference type="ARBA" id="ARBA00005638"/>
    </source>
</evidence>
<dbReference type="InterPro" id="IPR022418">
    <property type="entry name" value="Porphobilinogen_deaminase_C"/>
</dbReference>
<dbReference type="GO" id="GO:0005737">
    <property type="term" value="C:cytoplasm"/>
    <property type="evidence" value="ECO:0007669"/>
    <property type="project" value="UniProtKB-UniRule"/>
</dbReference>
<dbReference type="EMBL" id="SOAZ01000013">
    <property type="protein sequence ID" value="TDT56464.1"/>
    <property type="molecule type" value="Genomic_DNA"/>
</dbReference>
<dbReference type="InterPro" id="IPR022417">
    <property type="entry name" value="Porphobilin_deaminase_N"/>
</dbReference>
<dbReference type="RefSeq" id="WP_133628356.1">
    <property type="nucleotide sequence ID" value="NZ_SOAZ01000013.1"/>
</dbReference>
<comment type="pathway">
    <text evidence="2">Porphyrin-containing compound metabolism; protoporphyrin-IX biosynthesis; coproporphyrinogen-III from 5-aminolevulinate: step 2/4.</text>
</comment>
<comment type="cofactor">
    <cofactor evidence="8">
        <name>dipyrromethane</name>
        <dbReference type="ChEBI" id="CHEBI:60342"/>
    </cofactor>
    <text evidence="8">Binds 1 dipyrromethane group covalently.</text>
</comment>
<dbReference type="Gene3D" id="3.40.190.10">
    <property type="entry name" value="Periplasmic binding protein-like II"/>
    <property type="match status" value="2"/>
</dbReference>
<dbReference type="Gene3D" id="3.30.160.40">
    <property type="entry name" value="Porphobilinogen deaminase, C-terminal domain"/>
    <property type="match status" value="1"/>
</dbReference>
<dbReference type="GO" id="GO:0006782">
    <property type="term" value="P:protoporphyrinogen IX biosynthetic process"/>
    <property type="evidence" value="ECO:0007669"/>
    <property type="project" value="UniProtKB-UniRule"/>
</dbReference>
<dbReference type="Proteomes" id="UP000295325">
    <property type="component" value="Unassembled WGS sequence"/>
</dbReference>
<dbReference type="Pfam" id="PF01379">
    <property type="entry name" value="Porphobil_deam"/>
    <property type="match status" value="1"/>
</dbReference>
<evidence type="ECO:0000256" key="1">
    <source>
        <dbReference type="ARBA" id="ARBA00002869"/>
    </source>
</evidence>
<evidence type="ECO:0000256" key="6">
    <source>
        <dbReference type="ARBA" id="ARBA00023244"/>
    </source>
</evidence>
<dbReference type="AlphaFoldDB" id="A0A4R7KLW6"/>
<dbReference type="PIRSF" id="PIRSF001438">
    <property type="entry name" value="4pyrrol_synth_OHMeBilane_synth"/>
    <property type="match status" value="1"/>
</dbReference>
<dbReference type="CDD" id="cd13646">
    <property type="entry name" value="PBP2_EcHMBS_like"/>
    <property type="match status" value="1"/>
</dbReference>
<keyword evidence="6 8" id="KW-0627">Porphyrin biosynthesis</keyword>
<feature type="domain" description="Porphobilinogen deaminase C-terminal" evidence="10">
    <location>
        <begin position="225"/>
        <end position="294"/>
    </location>
</feature>
<evidence type="ECO:0000256" key="4">
    <source>
        <dbReference type="ARBA" id="ARBA00011245"/>
    </source>
</evidence>
<comment type="miscellaneous">
    <text evidence="8">The porphobilinogen subunits are added to the dipyrromethane group.</text>
</comment>
<keyword evidence="5 8" id="KW-0808">Transferase</keyword>
<dbReference type="PANTHER" id="PTHR11557:SF0">
    <property type="entry name" value="PORPHOBILINOGEN DEAMINASE"/>
    <property type="match status" value="1"/>
</dbReference>
<evidence type="ECO:0000256" key="5">
    <source>
        <dbReference type="ARBA" id="ARBA00022679"/>
    </source>
</evidence>
<dbReference type="InterPro" id="IPR036803">
    <property type="entry name" value="Porphobilinogen_deaminase_C_sf"/>
</dbReference>
<evidence type="ECO:0000313" key="12">
    <source>
        <dbReference type="Proteomes" id="UP000295325"/>
    </source>
</evidence>
<comment type="catalytic activity">
    <reaction evidence="7 8">
        <text>4 porphobilinogen + H2O = hydroxymethylbilane + 4 NH4(+)</text>
        <dbReference type="Rhea" id="RHEA:13185"/>
        <dbReference type="ChEBI" id="CHEBI:15377"/>
        <dbReference type="ChEBI" id="CHEBI:28938"/>
        <dbReference type="ChEBI" id="CHEBI:57845"/>
        <dbReference type="ChEBI" id="CHEBI:58126"/>
        <dbReference type="EC" id="2.5.1.61"/>
    </reaction>
</comment>
<dbReference type="SUPFAM" id="SSF53850">
    <property type="entry name" value="Periplasmic binding protein-like II"/>
    <property type="match status" value="1"/>
</dbReference>
<dbReference type="InterPro" id="IPR000860">
    <property type="entry name" value="HemC"/>
</dbReference>
<dbReference type="PRINTS" id="PR00151">
    <property type="entry name" value="PORPHBDMNASE"/>
</dbReference>
<proteinExistence type="inferred from homology"/>
<gene>
    <name evidence="8" type="primary">hemC</name>
    <name evidence="11" type="ORF">EDD71_1137</name>
</gene>
<dbReference type="HAMAP" id="MF_00260">
    <property type="entry name" value="Porphobil_deam"/>
    <property type="match status" value="1"/>
</dbReference>
<evidence type="ECO:0000256" key="7">
    <source>
        <dbReference type="ARBA" id="ARBA00048169"/>
    </source>
</evidence>
<name>A0A4R7KLW6_9CLOT</name>
<dbReference type="FunFam" id="3.40.190.10:FF:000004">
    <property type="entry name" value="Porphobilinogen deaminase"/>
    <property type="match status" value="1"/>
</dbReference>
<comment type="caution">
    <text evidence="11">The sequence shown here is derived from an EMBL/GenBank/DDBJ whole genome shotgun (WGS) entry which is preliminary data.</text>
</comment>
<sequence>MKIAVGSRGSKLALTQTQWVIEKLRNENPEVEFEIRIIKTKGDKITDVALDKIGDKGIFVKEIETELLNGEIDIAVHSMKDMPSNIPKGLKLAAVPEREDYRDVLILRDDFKSLSDLPRGGRIGTGSKRRKYQLLKIRPDLDIVPIRGNIDTRIGKIEEMNLHGIVLSAAGLKRLGLEDRITSYLEKDEFLPAPAQGALAIEIRENDKKIEDMISKIAHRETEIQVRAERALLNSLNGSCHIPVGALCDVNGDDIILYGLLGSENGERLIRKTAAGKVGEEELLGKRLAEELLKEMKKLEG</sequence>
<dbReference type="OrthoDB" id="9810298at2"/>
<dbReference type="NCBIfam" id="TIGR00212">
    <property type="entry name" value="hemC"/>
    <property type="match status" value="1"/>
</dbReference>
<keyword evidence="12" id="KW-1185">Reference proteome</keyword>
<evidence type="ECO:0000259" key="9">
    <source>
        <dbReference type="Pfam" id="PF01379"/>
    </source>
</evidence>
<dbReference type="Pfam" id="PF03900">
    <property type="entry name" value="Porphobil_deamC"/>
    <property type="match status" value="1"/>
</dbReference>
<feature type="modified residue" description="S-(dipyrrolylmethanemethyl)cysteine" evidence="8">
    <location>
        <position position="240"/>
    </location>
</feature>
<comment type="function">
    <text evidence="1 8">Tetrapolymerization of the monopyrrole PBG into the hydroxymethylbilane pre-uroporphyrinogen in several discrete steps.</text>
</comment>
<organism evidence="11 12">
    <name type="scientific">Fonticella tunisiensis</name>
    <dbReference type="NCBI Taxonomy" id="1096341"/>
    <lineage>
        <taxon>Bacteria</taxon>
        <taxon>Bacillati</taxon>
        <taxon>Bacillota</taxon>
        <taxon>Clostridia</taxon>
        <taxon>Eubacteriales</taxon>
        <taxon>Clostridiaceae</taxon>
        <taxon>Fonticella</taxon>
    </lineage>
</organism>
<protein>
    <recommendedName>
        <fullName evidence="8">Porphobilinogen deaminase</fullName>
        <shortName evidence="8">PBG</shortName>
        <ecNumber evidence="8">2.5.1.61</ecNumber>
    </recommendedName>
    <alternativeName>
        <fullName evidence="8">Hydroxymethylbilane synthase</fullName>
        <shortName evidence="8">HMBS</shortName>
    </alternativeName>
    <alternativeName>
        <fullName evidence="8">Pre-uroporphyrinogen synthase</fullName>
    </alternativeName>
</protein>
<evidence type="ECO:0000256" key="2">
    <source>
        <dbReference type="ARBA" id="ARBA00004735"/>
    </source>
</evidence>
<comment type="subunit">
    <text evidence="4 8">Monomer.</text>
</comment>